<accession>A0ABU3NPX2</accession>
<dbReference type="PIRSF" id="PIRSF001123">
    <property type="entry name" value="PepA_GA"/>
    <property type="match status" value="1"/>
</dbReference>
<dbReference type="Pfam" id="PF05343">
    <property type="entry name" value="Peptidase_M42"/>
    <property type="match status" value="1"/>
</dbReference>
<evidence type="ECO:0000256" key="4">
    <source>
        <dbReference type="ARBA" id="ARBA00022723"/>
    </source>
</evidence>
<dbReference type="InterPro" id="IPR023367">
    <property type="entry name" value="Peptidase_M42_dom2"/>
</dbReference>
<dbReference type="PANTHER" id="PTHR32481:SF12">
    <property type="entry name" value="AMINOPEPTIDASE SGCX-RELATED"/>
    <property type="match status" value="1"/>
</dbReference>
<proteinExistence type="inferred from homology"/>
<dbReference type="InterPro" id="IPR051464">
    <property type="entry name" value="Peptidase_M42_aminopept"/>
</dbReference>
<reference evidence="7 8" key="1">
    <citation type="submission" date="2023-07" db="EMBL/GenBank/DDBJ databases">
        <title>Novel species of Thermanaerothrix with wide hydrolytic capabilities.</title>
        <authorList>
            <person name="Zayulina K.S."/>
            <person name="Podosokorskaya O.A."/>
            <person name="Elcheninov A.G."/>
        </authorList>
    </citation>
    <scope>NUCLEOTIDE SEQUENCE [LARGE SCALE GENOMIC DNA]</scope>
    <source>
        <strain evidence="7 8">4228-RoL</strain>
    </source>
</reference>
<evidence type="ECO:0000256" key="1">
    <source>
        <dbReference type="ARBA" id="ARBA00006272"/>
    </source>
</evidence>
<dbReference type="Gene3D" id="2.40.30.40">
    <property type="entry name" value="Peptidase M42, domain 2"/>
    <property type="match status" value="1"/>
</dbReference>
<dbReference type="InterPro" id="IPR008007">
    <property type="entry name" value="Peptidase_M42"/>
</dbReference>
<evidence type="ECO:0000313" key="7">
    <source>
        <dbReference type="EMBL" id="MDT8898248.1"/>
    </source>
</evidence>
<comment type="caution">
    <text evidence="7">The sequence shown here is derived from an EMBL/GenBank/DDBJ whole genome shotgun (WGS) entry which is preliminary data.</text>
</comment>
<keyword evidence="3" id="KW-0645">Protease</keyword>
<evidence type="ECO:0000256" key="5">
    <source>
        <dbReference type="ARBA" id="ARBA00022801"/>
    </source>
</evidence>
<dbReference type="Gene3D" id="3.40.630.10">
    <property type="entry name" value="Zn peptidases"/>
    <property type="match status" value="1"/>
</dbReference>
<gene>
    <name evidence="7" type="ORF">QYE77_08200</name>
</gene>
<name>A0ABU3NPX2_9CHLR</name>
<evidence type="ECO:0000256" key="6">
    <source>
        <dbReference type="PIRNR" id="PIRNR001123"/>
    </source>
</evidence>
<dbReference type="RefSeq" id="WP_315624893.1">
    <property type="nucleotide sequence ID" value="NZ_JAUHMF010000001.1"/>
</dbReference>
<evidence type="ECO:0000256" key="3">
    <source>
        <dbReference type="ARBA" id="ARBA00022670"/>
    </source>
</evidence>
<evidence type="ECO:0000256" key="2">
    <source>
        <dbReference type="ARBA" id="ARBA00022438"/>
    </source>
</evidence>
<dbReference type="Proteomes" id="UP001254165">
    <property type="component" value="Unassembled WGS sequence"/>
</dbReference>
<keyword evidence="8" id="KW-1185">Reference proteome</keyword>
<dbReference type="EMBL" id="JAUHMF010000001">
    <property type="protein sequence ID" value="MDT8898248.1"/>
    <property type="molecule type" value="Genomic_DNA"/>
</dbReference>
<keyword evidence="2" id="KW-0031">Aminopeptidase</keyword>
<sequence length="365" mass="40358">MDHYDWPLLETLCAFHAVSGHEDEIVAFVRDTIRPWVDEWWVDRLGNVVGILRGTTYPDYRLMLQAHLDELGLIVRNITAEGFLLIERIGGMPEKSLLGQRVEIKTEDGRRIPGYIGAKSHHVTGADEKYRVPSVHEMFIDVGVSSRAAVEALGIRVGDTVTYAPNFNRFGDGMVCAKALDNRVGVFVLLELLKHFQAQRPPCTLIFAFTVLEEFSIRGSLPVVNATRPDAIISVDITVAVDTPAENPLHPVAMRQGPAVKMMDFHGRGTLGGLFSSPKLRRFIENVAQELGIPTQREVIVGVITDPAFQLYLGERGYVIAGLSIPQRYTHSAAQMCHEADIAHAIRLLTAVATKFSPALDLSRG</sequence>
<dbReference type="SUPFAM" id="SSF101821">
    <property type="entry name" value="Aminopeptidase/glucanase lid domain"/>
    <property type="match status" value="1"/>
</dbReference>
<evidence type="ECO:0000313" key="8">
    <source>
        <dbReference type="Proteomes" id="UP001254165"/>
    </source>
</evidence>
<organism evidence="7 8">
    <name type="scientific">Thermanaerothrix solaris</name>
    <dbReference type="NCBI Taxonomy" id="3058434"/>
    <lineage>
        <taxon>Bacteria</taxon>
        <taxon>Bacillati</taxon>
        <taxon>Chloroflexota</taxon>
        <taxon>Anaerolineae</taxon>
        <taxon>Anaerolineales</taxon>
        <taxon>Anaerolineaceae</taxon>
        <taxon>Thermanaerothrix</taxon>
    </lineage>
</organism>
<keyword evidence="5" id="KW-0378">Hydrolase</keyword>
<dbReference type="SUPFAM" id="SSF53187">
    <property type="entry name" value="Zn-dependent exopeptidases"/>
    <property type="match status" value="1"/>
</dbReference>
<protein>
    <submittedName>
        <fullName evidence="7">M42 family metallopeptidase</fullName>
    </submittedName>
</protein>
<dbReference type="PANTHER" id="PTHR32481">
    <property type="entry name" value="AMINOPEPTIDASE"/>
    <property type="match status" value="1"/>
</dbReference>
<keyword evidence="4" id="KW-0479">Metal-binding</keyword>
<comment type="similarity">
    <text evidence="1 6">Belongs to the peptidase M42 family.</text>
</comment>